<dbReference type="InterPro" id="IPR056467">
    <property type="entry name" value="eWH_GTF3C1"/>
</dbReference>
<feature type="compositionally biased region" description="Basic and acidic residues" evidence="1">
    <location>
        <begin position="409"/>
        <end position="420"/>
    </location>
</feature>
<accession>A0A195DKQ5</accession>
<dbReference type="Proteomes" id="UP000078492">
    <property type="component" value="Unassembled WGS sequence"/>
</dbReference>
<evidence type="ECO:0000313" key="4">
    <source>
        <dbReference type="Proteomes" id="UP000078492"/>
    </source>
</evidence>
<evidence type="ECO:0000256" key="1">
    <source>
        <dbReference type="SAM" id="MobiDB-lite"/>
    </source>
</evidence>
<feature type="region of interest" description="Disordered" evidence="1">
    <location>
        <begin position="1585"/>
        <end position="1644"/>
    </location>
</feature>
<feature type="compositionally biased region" description="Basic and acidic residues" evidence="1">
    <location>
        <begin position="2274"/>
        <end position="2283"/>
    </location>
</feature>
<protein>
    <submittedName>
        <fullName evidence="3">General transcription factor 3C polypeptide 1</fullName>
    </submittedName>
</protein>
<keyword evidence="4" id="KW-1185">Reference proteome</keyword>
<proteinExistence type="predicted"/>
<dbReference type="Pfam" id="PF24101">
    <property type="entry name" value="WHD_GTF3C1"/>
    <property type="match status" value="1"/>
</dbReference>
<feature type="region of interest" description="Disordered" evidence="1">
    <location>
        <begin position="1974"/>
        <end position="2056"/>
    </location>
</feature>
<feature type="compositionally biased region" description="Basic and acidic residues" evidence="1">
    <location>
        <begin position="441"/>
        <end position="454"/>
    </location>
</feature>
<dbReference type="GO" id="GO:0003677">
    <property type="term" value="F:DNA binding"/>
    <property type="evidence" value="ECO:0007669"/>
    <property type="project" value="InterPro"/>
</dbReference>
<dbReference type="CDD" id="cd16169">
    <property type="entry name" value="Tau138_eWH"/>
    <property type="match status" value="1"/>
</dbReference>
<feature type="region of interest" description="Disordered" evidence="1">
    <location>
        <begin position="2262"/>
        <end position="2283"/>
    </location>
</feature>
<feature type="region of interest" description="Disordered" evidence="1">
    <location>
        <begin position="1046"/>
        <end position="1070"/>
    </location>
</feature>
<dbReference type="GO" id="GO:0042791">
    <property type="term" value="P:5S class rRNA transcription by RNA polymerase III"/>
    <property type="evidence" value="ECO:0007669"/>
    <property type="project" value="TreeGrafter"/>
</dbReference>
<feature type="compositionally biased region" description="Basic and acidic residues" evidence="1">
    <location>
        <begin position="1585"/>
        <end position="1626"/>
    </location>
</feature>
<feature type="region of interest" description="Disordered" evidence="1">
    <location>
        <begin position="409"/>
        <end position="454"/>
    </location>
</feature>
<dbReference type="SUPFAM" id="SSF57716">
    <property type="entry name" value="Glucocorticoid receptor-like (DNA-binding domain)"/>
    <property type="match status" value="1"/>
</dbReference>
<feature type="compositionally biased region" description="Basic and acidic residues" evidence="1">
    <location>
        <begin position="1979"/>
        <end position="1999"/>
    </location>
</feature>
<feature type="compositionally biased region" description="Basic residues" evidence="1">
    <location>
        <begin position="2040"/>
        <end position="2050"/>
    </location>
</feature>
<reference evidence="3 4" key="1">
    <citation type="submission" date="2015-09" db="EMBL/GenBank/DDBJ databases">
        <title>Trachymyrmex cornetzi WGS genome.</title>
        <authorList>
            <person name="Nygaard S."/>
            <person name="Hu H."/>
            <person name="Boomsma J."/>
            <person name="Zhang G."/>
        </authorList>
    </citation>
    <scope>NUCLEOTIDE SEQUENCE [LARGE SCALE GENOMIC DNA]</scope>
    <source>
        <strain evidence="3">Tcor2-1</strain>
        <tissue evidence="3">Whole body</tissue>
    </source>
</reference>
<sequence>MAYPACNLVEAVVDEVALEGLDGITLQALWMRLANRFNDSLPYPQPFMEQIWIICTKVKDFQFYELETPRDPLVIFDRYEHVHPDLGIIQEPPTVPPDIYPHCPIQDPKTGAKGSCSTYHTRKDITNNVTNASLDEVTEKYGRSLVIVASQRVRSRTLMSVEFLLQHKLITKQIHHQKSAGHCNSGSLLHLPRFYVERKPKTIYLAEQVVDILRSKDNGVADYDEIKKKLGIGNSIKKLFRIAVFQKIVKTDIRVPYRTLYPKAEPSEWRQKQDPSKEKKIKVVQVLYPDVDVADIWNKEEKEDDEDIVELDVSNHLLNVPYLKQANDVIEASQAEGISQANLGREMGLTKLQSRSFMRNVVKAGIAATYMNDMGRQRITKYVSKKYEKSSKMSKQFNKEVHKIKEFSKKITSKRKENLKNKTSMQAENEKHPAIPTNHDQTSKKSSSDHHIDKIDDIDAPIIDKDKILDEEKDKHADENCARKETELKNLFYVVNRILHKYRLSKIQSKYRCTTSKSLLMKRKNFDTNMKKKKKKEKFNNFNTSLQQIINDAKATSFYNSIKTNLITQKPIRTGKGVNEVFGFMEIVQNTEKRNSNITYRLLRRANLIIEAVKENQVIDDTAKLMKMIYEEEDKEGYDVKIDKRSLIRLLQKLAKDNLVKNIKLTLSANGSEKNLTFICDPNIDTNHTVIKSAVEQAKVKFCLLASQRRVKKTDKQEKTDKSPKEQLQELNKTATKLSSMNYKHDPKAGRRYGFSPKFVRMRTIHILLFYLVYDHPGIPKLSQEKQVEMLRSNGYEINDDLIPEFSTIYNTEVNWKMFIPPLPKHNGWSEGWALMCDVLLGLPLSIFTKIHNVPFAILDLDRYLSHPIRQHYLVKNLPVTIRNSLLHARKYIFNIHDTVIRLGYLGLVQFGPQRLKDKDQVFIYINRRTELMDTTSSAPGYHKIEDKTYPVTKYYFDRTRAVEKYWYEMWTICVNTLLGGRLVVHGKDILLEDLCKKAAMIEAVAARNPKEVAERDTGLVPGDHKGAAGTDSALFAHLKRNWNWSSNSTKHPQQTSRTQGKSNTGQRDLHLSKIQVKPIKYTEYDGLKKISGPPPPPVVSATELQKKIQEQLNTAGRKYEALPSSHQSKKQKSFVRHVVPRKKSARVKFDEDDYRAMQRMNKLRVEWDTHEDNILLVCKVTSTYLSLNPRKQMVSFITIRDVLRTYSYSSYNKTSRACQRRLMYMLRQPRTVNSVALGVEEIKQDPFVDKRYGGTMERLKGECSSSTEYEKRLIEIFKELVDYIMKKYYDIAEIKPKKHMAMPKTVQEFNLLFEVVHPIKPHYNKGFTKDVRSITDIHSAIINSVIHSSMCCGKDRRSWAYQLFMVYQHYSEALLKQAMNKVKSDQMVTVKKHHLATIKKYGNYMPMSSSQYQLSINYIHRFQTKWTYDVFKDSYNVFVKLLQWYSEQKNICVPSQEQETFNGIELPVSSGIVAAMHDLLAHNQIDFDIEMPDQIIMLDARYQGKDETYFRAAQRYQDILTRLYCFNLESFENDNQNAEVSGIETEETSHKTQKDSLKRRRSVEKDSSEEPILKIFCKNEENNERKQENQCKKSEDTLFDKKQSLDKNNKHEDTNPKECSNEQSKKKTRTNRSSRKRSTNIEEDSIDCEGQFLKRTRLNSEDSIDFEDSEENEESKILEEELYEDFESLDKIFLNNSKSVKSINELKEQTKEDDSLVQPSNTIDITRISRRVSEIIKNMSPKMSYFSSCNKIEATNDVQKKYTRISMLRMKEELNDLSMTDSHHAHEYFVVNSFKIFYNLELSSPTIETLNNVENFQGYSVPSQLVPLKIEIVNDFLSELNQTAVFPKNVVSYTDYKNEFMTKNKELTEAINWKYADAVYEFVQEKKEIGVCSQELLDEFFNEQGENLYKIVSLLTENRIFLRSGVTKPRYIHHRYVDPWLINSCKIYRLEQESLMPFKDSIYSTMHQGKIAETNTEMDAKDTNIDNEKDANEKREIDSAIPSTSSDNQDNKEKKNTKTDNDIINEKDEKKEGSEKSNLRTRKRTHKQQTRLLPQKDVYKSAQQLDFTTVEEIKVAIRPWIRIDGVLNRKVLDRMLGAVLSYCMLHPGLTMTKMQNRFVPVLQPFHTRELVEMLIRLGCLESKLLKKTRVTLFSAPPTVNIINLNLYLKLYNFRWLEWIRACNRMDLIRIGPEFANRYYRICHLHFRVEMFRNIEGRIYLSKEAVPSIFLKPLQQTGDNSSTTLFQPISFVTIFLKPESRNRNSTDLSQSEVSETHPMKPNERNTAIISPVQAFFPRSSLKQTYEDRNVSSAQTLLLDVKKENDNRDIIDLTSMDSPIPTTSKTVSVCTPPSKTVSICTPPSKTVSICTTSSKTVSVYTPQQNGDK</sequence>
<feature type="compositionally biased region" description="Basic and acidic residues" evidence="1">
    <location>
        <begin position="1548"/>
        <end position="1557"/>
    </location>
</feature>
<feature type="compositionally biased region" description="Polar residues" evidence="1">
    <location>
        <begin position="1046"/>
        <end position="1067"/>
    </location>
</feature>
<dbReference type="InterPro" id="IPR035625">
    <property type="entry name" value="Tfc3-like_eWH"/>
</dbReference>
<feature type="domain" description="GTF3C1 extended winged-helix" evidence="2">
    <location>
        <begin position="598"/>
        <end position="700"/>
    </location>
</feature>
<evidence type="ECO:0000259" key="2">
    <source>
        <dbReference type="Pfam" id="PF24101"/>
    </source>
</evidence>
<dbReference type="InterPro" id="IPR044210">
    <property type="entry name" value="Tfc3-like"/>
</dbReference>
<dbReference type="GO" id="GO:0000127">
    <property type="term" value="C:transcription factor TFIIIC complex"/>
    <property type="evidence" value="ECO:0007669"/>
    <property type="project" value="InterPro"/>
</dbReference>
<name>A0A195DKQ5_9HYME</name>
<dbReference type="GO" id="GO:0006384">
    <property type="term" value="P:transcription initiation at RNA polymerase III promoter"/>
    <property type="evidence" value="ECO:0007669"/>
    <property type="project" value="InterPro"/>
</dbReference>
<feature type="compositionally biased region" description="Basic residues" evidence="1">
    <location>
        <begin position="1627"/>
        <end position="1639"/>
    </location>
</feature>
<feature type="region of interest" description="Disordered" evidence="1">
    <location>
        <begin position="1540"/>
        <end position="1567"/>
    </location>
</feature>
<dbReference type="PANTHER" id="PTHR15180">
    <property type="entry name" value="GENERAL TRANSCRIPTION FACTOR 3C POLYPEPTIDE 1"/>
    <property type="match status" value="1"/>
</dbReference>
<gene>
    <name evidence="3" type="ORF">ALC57_14444</name>
</gene>
<dbReference type="PANTHER" id="PTHR15180:SF1">
    <property type="entry name" value="GENERAL TRANSCRIPTION FACTOR 3C POLYPEPTIDE 1"/>
    <property type="match status" value="1"/>
</dbReference>
<dbReference type="STRING" id="471704.A0A195DKQ5"/>
<feature type="compositionally biased region" description="Basic and acidic residues" evidence="1">
    <location>
        <begin position="2010"/>
        <end position="2039"/>
    </location>
</feature>
<organism evidence="3 4">
    <name type="scientific">Trachymyrmex cornetzi</name>
    <dbReference type="NCBI Taxonomy" id="471704"/>
    <lineage>
        <taxon>Eukaryota</taxon>
        <taxon>Metazoa</taxon>
        <taxon>Ecdysozoa</taxon>
        <taxon>Arthropoda</taxon>
        <taxon>Hexapoda</taxon>
        <taxon>Insecta</taxon>
        <taxon>Pterygota</taxon>
        <taxon>Neoptera</taxon>
        <taxon>Endopterygota</taxon>
        <taxon>Hymenoptera</taxon>
        <taxon>Apocrita</taxon>
        <taxon>Aculeata</taxon>
        <taxon>Formicoidea</taxon>
        <taxon>Formicidae</taxon>
        <taxon>Myrmicinae</taxon>
        <taxon>Trachymyrmex</taxon>
    </lineage>
</organism>
<evidence type="ECO:0000313" key="3">
    <source>
        <dbReference type="EMBL" id="KYN13431.1"/>
    </source>
</evidence>
<dbReference type="EMBL" id="KQ980765">
    <property type="protein sequence ID" value="KYN13431.1"/>
    <property type="molecule type" value="Genomic_DNA"/>
</dbReference>